<sequence>MSDSTMSDRVELSEALRHILEDPYSESEMDDHKENLAKVGASPASPRAVSRRNGIKSRLTPINKASTLVRTGCSPRPVLATSADKSNRGTLHDKRRKVGFEDERSPPKKRRHANHVIILRQPKNKTKQQKSLPKWSPGRGTQLALSEDLYPTDKEVKLSCSNKEFTVELDSGVVGLEQDSDPNAKVMNHSIQGTVNNTPNQNAGKVADAVSSGQAICMSTPPRAVQHGTPDSAQKCLEAAIESQIKLEPSEEELESGLPALDGLDLTASPLCHFTDAGQQQLYSELSALETEGLEGNAWPANQEEALLQLAASQQMLQCAGNFCFDISGQPFLPREGPLGRWVTRGGNADDSLTNITWLKRMSAPDLDPNTLQTARMMDPRFERPTYSYSTLIQFAISSSKTGKMTLREIYTWIEETFPYFKTAKAGWRNSIRHNLSLHKIFVREPPISHGQPAFWTLRPGTVVHLPERRMYVADPERGGTLLEEVAPPTPPMVQPTVGSEQQQGAPLFMGGAMPPVVMVPRPLTGMASDISSKDFTGTGSKTKKPPLILPRGSQPYALVPVPLLVPSSQNGGQTPSDGQPQAVPHILSPIIMGGFRRFATLPQTVGGRRVVPIAPKVNPVDRGCGNLSWSVSAGSVAGGGNTSLCNTSSGSDSGVDLSGRSWTSSLASSSAAVGSRVPGTSNGDLPHQTVPGQGRSSLPSIQEDTDETEGDDSFSAFFERELASPPQSQPNLKGVPVVSTPCKQGNLHTLLSPLRGFTPFKNPPLDPDSGIFHDLPSDLSLTPGLTPNYKSSQRGSVRGQRSRVGSLGDLGLPGLTPEKGSLSSDGVHNQSFGQIFGDLVGLDMEGDGLDVGNISWSMFSPGKQHMK</sequence>
<keyword evidence="1" id="KW-0805">Transcription regulation</keyword>
<evidence type="ECO:0000313" key="9">
    <source>
        <dbReference type="RefSeq" id="XP_022089169.1"/>
    </source>
</evidence>
<feature type="compositionally biased region" description="Low complexity" evidence="6">
    <location>
        <begin position="792"/>
        <end position="807"/>
    </location>
</feature>
<dbReference type="OrthoDB" id="5954824at2759"/>
<dbReference type="SMART" id="SM00339">
    <property type="entry name" value="FH"/>
    <property type="match status" value="1"/>
</dbReference>
<dbReference type="RefSeq" id="XP_022089170.1">
    <property type="nucleotide sequence ID" value="XM_022233478.1"/>
</dbReference>
<dbReference type="SUPFAM" id="SSF46785">
    <property type="entry name" value="Winged helix' DNA-binding domain"/>
    <property type="match status" value="1"/>
</dbReference>
<reference evidence="9 10" key="1">
    <citation type="submission" date="2025-04" db="UniProtKB">
        <authorList>
            <consortium name="RefSeq"/>
        </authorList>
    </citation>
    <scope>IDENTIFICATION</scope>
</reference>
<accession>A0A8B7Y9X2</accession>
<dbReference type="InterPro" id="IPR030456">
    <property type="entry name" value="TF_fork_head_CS_2"/>
</dbReference>
<feature type="region of interest" description="Disordered" evidence="6">
    <location>
        <begin position="788"/>
        <end position="825"/>
    </location>
</feature>
<comment type="subcellular location">
    <subcellularLocation>
        <location evidence="5">Nucleus</location>
    </subcellularLocation>
</comment>
<gene>
    <name evidence="9 10" type="primary">LOC110978459</name>
</gene>
<evidence type="ECO:0000256" key="2">
    <source>
        <dbReference type="ARBA" id="ARBA00023125"/>
    </source>
</evidence>
<feature type="region of interest" description="Disordered" evidence="6">
    <location>
        <begin position="74"/>
        <end position="110"/>
    </location>
</feature>
<evidence type="ECO:0000256" key="4">
    <source>
        <dbReference type="ARBA" id="ARBA00023242"/>
    </source>
</evidence>
<keyword evidence="4 5" id="KW-0539">Nucleus</keyword>
<feature type="compositionally biased region" description="Basic and acidic residues" evidence="6">
    <location>
        <begin position="85"/>
        <end position="106"/>
    </location>
</feature>
<dbReference type="PROSITE" id="PS00658">
    <property type="entry name" value="FORK_HEAD_2"/>
    <property type="match status" value="1"/>
</dbReference>
<keyword evidence="3" id="KW-0804">Transcription</keyword>
<dbReference type="PROSITE" id="PS00657">
    <property type="entry name" value="FORK_HEAD_1"/>
    <property type="match status" value="1"/>
</dbReference>
<dbReference type="PRINTS" id="PR00053">
    <property type="entry name" value="FORKHEAD"/>
</dbReference>
<dbReference type="PANTHER" id="PTHR46078:SF2">
    <property type="entry name" value="FORK-HEAD DOMAIN-CONTAINING PROTEIN"/>
    <property type="match status" value="1"/>
</dbReference>
<dbReference type="PANTHER" id="PTHR46078">
    <property type="entry name" value="FORKHEAD BOX PROTEIN J2 FAMILY MEMBER"/>
    <property type="match status" value="1"/>
</dbReference>
<feature type="region of interest" description="Disordered" evidence="6">
    <location>
        <begin position="37"/>
        <end position="57"/>
    </location>
</feature>
<dbReference type="InterPro" id="IPR018122">
    <property type="entry name" value="TF_fork_head_CS_1"/>
</dbReference>
<feature type="compositionally biased region" description="Polar residues" evidence="6">
    <location>
        <begin position="691"/>
        <end position="703"/>
    </location>
</feature>
<dbReference type="InterPro" id="IPR045912">
    <property type="entry name" value="FOXJ2/3-like"/>
</dbReference>
<feature type="region of interest" description="Disordered" evidence="6">
    <location>
        <begin position="532"/>
        <end position="552"/>
    </location>
</feature>
<evidence type="ECO:0000313" key="8">
    <source>
        <dbReference type="Proteomes" id="UP000694845"/>
    </source>
</evidence>
<evidence type="ECO:0000256" key="3">
    <source>
        <dbReference type="ARBA" id="ARBA00023163"/>
    </source>
</evidence>
<evidence type="ECO:0000256" key="1">
    <source>
        <dbReference type="ARBA" id="ARBA00023015"/>
    </source>
</evidence>
<dbReference type="PROSITE" id="PS50039">
    <property type="entry name" value="FORK_HEAD_3"/>
    <property type="match status" value="1"/>
</dbReference>
<dbReference type="GeneID" id="110978459"/>
<keyword evidence="8" id="KW-1185">Reference proteome</keyword>
<evidence type="ECO:0000256" key="5">
    <source>
        <dbReference type="PROSITE-ProRule" id="PRU00089"/>
    </source>
</evidence>
<dbReference type="AlphaFoldDB" id="A0A8B7Y9X2"/>
<keyword evidence="2 5" id="KW-0238">DNA-binding</keyword>
<feature type="region of interest" description="Disordered" evidence="6">
    <location>
        <begin position="671"/>
        <end position="712"/>
    </location>
</feature>
<dbReference type="InterPro" id="IPR001766">
    <property type="entry name" value="Fork_head_dom"/>
</dbReference>
<evidence type="ECO:0000313" key="10">
    <source>
        <dbReference type="RefSeq" id="XP_022089170.1"/>
    </source>
</evidence>
<evidence type="ECO:0000259" key="7">
    <source>
        <dbReference type="PROSITE" id="PS50039"/>
    </source>
</evidence>
<dbReference type="CDD" id="cd20029">
    <property type="entry name" value="FH_FOXM"/>
    <property type="match status" value="1"/>
</dbReference>
<dbReference type="Gene3D" id="1.10.10.10">
    <property type="entry name" value="Winged helix-like DNA-binding domain superfamily/Winged helix DNA-binding domain"/>
    <property type="match status" value="1"/>
</dbReference>
<feature type="domain" description="Fork-head" evidence="7">
    <location>
        <begin position="384"/>
        <end position="460"/>
    </location>
</feature>
<feature type="compositionally biased region" description="Polar residues" evidence="6">
    <location>
        <begin position="568"/>
        <end position="580"/>
    </location>
</feature>
<organism evidence="8 10">
    <name type="scientific">Acanthaster planci</name>
    <name type="common">Crown-of-thorns starfish</name>
    <dbReference type="NCBI Taxonomy" id="133434"/>
    <lineage>
        <taxon>Eukaryota</taxon>
        <taxon>Metazoa</taxon>
        <taxon>Echinodermata</taxon>
        <taxon>Eleutherozoa</taxon>
        <taxon>Asterozoa</taxon>
        <taxon>Asteroidea</taxon>
        <taxon>Valvatacea</taxon>
        <taxon>Valvatida</taxon>
        <taxon>Acanthasteridae</taxon>
        <taxon>Acanthaster</taxon>
    </lineage>
</organism>
<dbReference type="Proteomes" id="UP000694845">
    <property type="component" value="Unplaced"/>
</dbReference>
<dbReference type="InterPro" id="IPR036388">
    <property type="entry name" value="WH-like_DNA-bd_sf"/>
</dbReference>
<feature type="region of interest" description="Disordered" evidence="6">
    <location>
        <begin position="565"/>
        <end position="584"/>
    </location>
</feature>
<dbReference type="RefSeq" id="XP_022089169.1">
    <property type="nucleotide sequence ID" value="XM_022233477.1"/>
</dbReference>
<protein>
    <submittedName>
        <fullName evidence="9 10">Forkhead box protein M1-like</fullName>
    </submittedName>
</protein>
<dbReference type="InterPro" id="IPR036390">
    <property type="entry name" value="WH_DNA-bd_sf"/>
</dbReference>
<dbReference type="InterPro" id="IPR047516">
    <property type="entry name" value="FH_FOXM1"/>
</dbReference>
<feature type="DNA-binding region" description="Fork-head" evidence="5">
    <location>
        <begin position="384"/>
        <end position="460"/>
    </location>
</feature>
<dbReference type="GO" id="GO:0005634">
    <property type="term" value="C:nucleus"/>
    <property type="evidence" value="ECO:0007669"/>
    <property type="project" value="UniProtKB-SubCell"/>
</dbReference>
<proteinExistence type="predicted"/>
<dbReference type="Pfam" id="PF00250">
    <property type="entry name" value="Forkhead"/>
    <property type="match status" value="1"/>
</dbReference>
<feature type="region of interest" description="Disordered" evidence="6">
    <location>
        <begin position="123"/>
        <end position="143"/>
    </location>
</feature>
<feature type="compositionally biased region" description="Polar residues" evidence="6">
    <location>
        <begin position="532"/>
        <end position="541"/>
    </location>
</feature>
<dbReference type="OMA" id="WLKRMSA"/>
<evidence type="ECO:0000256" key="6">
    <source>
        <dbReference type="SAM" id="MobiDB-lite"/>
    </source>
</evidence>
<name>A0A8B7Y9X2_ACAPL</name>
<dbReference type="GO" id="GO:0000981">
    <property type="term" value="F:DNA-binding transcription factor activity, RNA polymerase II-specific"/>
    <property type="evidence" value="ECO:0007669"/>
    <property type="project" value="TreeGrafter"/>
</dbReference>
<dbReference type="KEGG" id="aplc:110978459"/>
<dbReference type="GO" id="GO:0000978">
    <property type="term" value="F:RNA polymerase II cis-regulatory region sequence-specific DNA binding"/>
    <property type="evidence" value="ECO:0007669"/>
    <property type="project" value="TreeGrafter"/>
</dbReference>